<gene>
    <name evidence="3" type="ORF">HNR23_005136</name>
</gene>
<keyword evidence="4" id="KW-1185">Reference proteome</keyword>
<dbReference type="AlphaFoldDB" id="A0A7W9YPX0"/>
<feature type="compositionally biased region" description="Pro residues" evidence="1">
    <location>
        <begin position="1"/>
        <end position="11"/>
    </location>
</feature>
<reference evidence="3 4" key="1">
    <citation type="submission" date="2020-08" db="EMBL/GenBank/DDBJ databases">
        <title>Sequencing the genomes of 1000 actinobacteria strains.</title>
        <authorList>
            <person name="Klenk H.-P."/>
        </authorList>
    </citation>
    <scope>NUCLEOTIDE SEQUENCE [LARGE SCALE GENOMIC DNA]</scope>
    <source>
        <strain evidence="3 4">DSM 46659</strain>
    </source>
</reference>
<dbReference type="PANTHER" id="PTHR34107">
    <property type="entry name" value="SLL0198 PROTEIN-RELATED"/>
    <property type="match status" value="1"/>
</dbReference>
<proteinExistence type="predicted"/>
<dbReference type="Proteomes" id="UP000546642">
    <property type="component" value="Unassembled WGS sequence"/>
</dbReference>
<keyword evidence="3" id="KW-0255">Endonuclease</keyword>
<dbReference type="Gene3D" id="3.90.1570.10">
    <property type="entry name" value="tt1808, chain A"/>
    <property type="match status" value="1"/>
</dbReference>
<dbReference type="RefSeq" id="WP_184079518.1">
    <property type="nucleotide sequence ID" value="NZ_JACHDS010000001.1"/>
</dbReference>
<dbReference type="Pfam" id="PF05685">
    <property type="entry name" value="Uma2"/>
    <property type="match status" value="1"/>
</dbReference>
<evidence type="ECO:0000256" key="1">
    <source>
        <dbReference type="SAM" id="MobiDB-lite"/>
    </source>
</evidence>
<dbReference type="InterPro" id="IPR012296">
    <property type="entry name" value="Nuclease_put_TT1808"/>
</dbReference>
<dbReference type="EMBL" id="JACHDS010000001">
    <property type="protein sequence ID" value="MBB6175076.1"/>
    <property type="molecule type" value="Genomic_DNA"/>
</dbReference>
<evidence type="ECO:0000313" key="4">
    <source>
        <dbReference type="Proteomes" id="UP000546642"/>
    </source>
</evidence>
<feature type="domain" description="Putative restriction endonuclease" evidence="2">
    <location>
        <begin position="16"/>
        <end position="176"/>
    </location>
</feature>
<protein>
    <submittedName>
        <fullName evidence="3">Uma2 family endonuclease</fullName>
    </submittedName>
</protein>
<dbReference type="InterPro" id="IPR008538">
    <property type="entry name" value="Uma2"/>
</dbReference>
<dbReference type="InterPro" id="IPR011335">
    <property type="entry name" value="Restrct_endonuc-II-like"/>
</dbReference>
<dbReference type="CDD" id="cd06260">
    <property type="entry name" value="DUF820-like"/>
    <property type="match status" value="1"/>
</dbReference>
<name>A0A7W9YPX0_9ACTN</name>
<keyword evidence="3" id="KW-0378">Hydrolase</keyword>
<sequence>MSIGKPEPPTRPLTVDDLERMPDDGRRYELVDGRLDVSPAPVFNHTTIDTRLTAYLAFAVAPEGFTVASGPGINFNADRTHHRIPDIAVIRTEEREHPYLTRPPLLAVEIVSPESVIRDTHTKRREYAEFGIESYWIINPAPDKIGLVELRLDSGQYTEVTQVYGEEVFETDTPFPIKLVPYWLAAEGDEWRERISGE</sequence>
<dbReference type="PANTHER" id="PTHR34107:SF4">
    <property type="entry name" value="SLL1222 PROTEIN"/>
    <property type="match status" value="1"/>
</dbReference>
<evidence type="ECO:0000259" key="2">
    <source>
        <dbReference type="Pfam" id="PF05685"/>
    </source>
</evidence>
<dbReference type="SUPFAM" id="SSF52980">
    <property type="entry name" value="Restriction endonuclease-like"/>
    <property type="match status" value="1"/>
</dbReference>
<accession>A0A7W9YPX0</accession>
<organism evidence="3 4">
    <name type="scientific">Nocardiopsis mwathae</name>
    <dbReference type="NCBI Taxonomy" id="1472723"/>
    <lineage>
        <taxon>Bacteria</taxon>
        <taxon>Bacillati</taxon>
        <taxon>Actinomycetota</taxon>
        <taxon>Actinomycetes</taxon>
        <taxon>Streptosporangiales</taxon>
        <taxon>Nocardiopsidaceae</taxon>
        <taxon>Nocardiopsis</taxon>
    </lineage>
</organism>
<feature type="region of interest" description="Disordered" evidence="1">
    <location>
        <begin position="1"/>
        <end position="22"/>
    </location>
</feature>
<comment type="caution">
    <text evidence="3">The sequence shown here is derived from an EMBL/GenBank/DDBJ whole genome shotgun (WGS) entry which is preliminary data.</text>
</comment>
<evidence type="ECO:0000313" key="3">
    <source>
        <dbReference type="EMBL" id="MBB6175076.1"/>
    </source>
</evidence>
<keyword evidence="3" id="KW-0540">Nuclease</keyword>
<dbReference type="GO" id="GO:0004519">
    <property type="term" value="F:endonuclease activity"/>
    <property type="evidence" value="ECO:0007669"/>
    <property type="project" value="UniProtKB-KW"/>
</dbReference>